<dbReference type="Gene3D" id="3.90.550.10">
    <property type="entry name" value="Spore Coat Polysaccharide Biosynthesis Protein SpsA, Chain A"/>
    <property type="match status" value="1"/>
</dbReference>
<dbReference type="EMBL" id="JAAJBV010000001">
    <property type="protein sequence ID" value="NHM03422.1"/>
    <property type="molecule type" value="Genomic_DNA"/>
</dbReference>
<feature type="domain" description="Glycosyltransferase 2-like" evidence="1">
    <location>
        <begin position="8"/>
        <end position="124"/>
    </location>
</feature>
<organism evidence="2 3">
    <name type="scientific">Flavobacterium celericrescens</name>
    <dbReference type="NCBI Taxonomy" id="2709780"/>
    <lineage>
        <taxon>Bacteria</taxon>
        <taxon>Pseudomonadati</taxon>
        <taxon>Bacteroidota</taxon>
        <taxon>Flavobacteriia</taxon>
        <taxon>Flavobacteriales</taxon>
        <taxon>Flavobacteriaceae</taxon>
        <taxon>Flavobacterium</taxon>
    </lineage>
</organism>
<name>A0ABX0I9W6_9FLAO</name>
<dbReference type="InterPro" id="IPR029044">
    <property type="entry name" value="Nucleotide-diphossugar_trans"/>
</dbReference>
<gene>
    <name evidence="2" type="ORF">G4L40_01750</name>
</gene>
<reference evidence="2 3" key="1">
    <citation type="submission" date="2020-02" db="EMBL/GenBank/DDBJ databases">
        <authorList>
            <person name="Chen W.-M."/>
        </authorList>
    </citation>
    <scope>NUCLEOTIDE SEQUENCE [LARGE SCALE GENOMIC DNA]</scope>
    <source>
        <strain evidence="2 3">TWA-26</strain>
    </source>
</reference>
<dbReference type="InterPro" id="IPR001173">
    <property type="entry name" value="Glyco_trans_2-like"/>
</dbReference>
<dbReference type="PANTHER" id="PTHR22916:SF3">
    <property type="entry name" value="UDP-GLCNAC:BETAGAL BETA-1,3-N-ACETYLGLUCOSAMINYLTRANSFERASE-LIKE PROTEIN 1"/>
    <property type="match status" value="1"/>
</dbReference>
<dbReference type="SUPFAM" id="SSF53448">
    <property type="entry name" value="Nucleotide-diphospho-sugar transferases"/>
    <property type="match status" value="1"/>
</dbReference>
<sequence>MNNTPFFSVITASFNSERTIYKTIESLLNQTYTNYEYIIIDGNSKDTTLDIIKSFESKFKEKNITYKFISEPDKGIYDAWNKGVKLANGEWISFIGSDDYYLDNALYNYFEEIKKSSKNINYISSKVMVIDSKGNNIRTIGKKFNWASIINNMNIAQVGSFHKKELFDHIGVFSTDYKIVGDLDFYIRCREVIIPSFFNTVTARMENNGVSNQIHKALNEALKVRLKYGYDSKLSIYLNHYIILVKCYANLILKK</sequence>
<dbReference type="CDD" id="cd06433">
    <property type="entry name" value="GT_2_WfgS_like"/>
    <property type="match status" value="1"/>
</dbReference>
<evidence type="ECO:0000259" key="1">
    <source>
        <dbReference type="Pfam" id="PF00535"/>
    </source>
</evidence>
<protein>
    <submittedName>
        <fullName evidence="2">Glycosyltransferase</fullName>
    </submittedName>
</protein>
<dbReference type="Proteomes" id="UP000761423">
    <property type="component" value="Unassembled WGS sequence"/>
</dbReference>
<accession>A0ABX0I9W6</accession>
<evidence type="ECO:0000313" key="2">
    <source>
        <dbReference type="EMBL" id="NHM03422.1"/>
    </source>
</evidence>
<evidence type="ECO:0000313" key="3">
    <source>
        <dbReference type="Proteomes" id="UP000761423"/>
    </source>
</evidence>
<comment type="caution">
    <text evidence="2">The sequence shown here is derived from an EMBL/GenBank/DDBJ whole genome shotgun (WGS) entry which is preliminary data.</text>
</comment>
<proteinExistence type="predicted"/>
<dbReference type="RefSeq" id="WP_166235401.1">
    <property type="nucleotide sequence ID" value="NZ_JAAJBV010000001.1"/>
</dbReference>
<dbReference type="PANTHER" id="PTHR22916">
    <property type="entry name" value="GLYCOSYLTRANSFERASE"/>
    <property type="match status" value="1"/>
</dbReference>
<dbReference type="Pfam" id="PF00535">
    <property type="entry name" value="Glycos_transf_2"/>
    <property type="match status" value="1"/>
</dbReference>
<keyword evidence="3" id="KW-1185">Reference proteome</keyword>